<dbReference type="Pfam" id="PF13091">
    <property type="entry name" value="PLDc_2"/>
    <property type="match status" value="1"/>
</dbReference>
<dbReference type="PANTHER" id="PTHR43856">
    <property type="entry name" value="CARDIOLIPIN HYDROLASE"/>
    <property type="match status" value="1"/>
</dbReference>
<feature type="domain" description="PLD phosphodiesterase" evidence="7">
    <location>
        <begin position="201"/>
        <end position="231"/>
    </location>
</feature>
<protein>
    <recommendedName>
        <fullName evidence="3">phospholipase D</fullName>
        <ecNumber evidence="3">3.1.4.4</ecNumber>
    </recommendedName>
</protein>
<dbReference type="PROSITE" id="PS50035">
    <property type="entry name" value="PLD"/>
    <property type="match status" value="1"/>
</dbReference>
<dbReference type="InterPro" id="IPR025202">
    <property type="entry name" value="PLD-like_dom"/>
</dbReference>
<keyword evidence="5" id="KW-0442">Lipid degradation</keyword>
<dbReference type="InterPro" id="IPR001736">
    <property type="entry name" value="PLipase_D/transphosphatidylase"/>
</dbReference>
<evidence type="ECO:0000313" key="8">
    <source>
        <dbReference type="EMBL" id="KGD65419.1"/>
    </source>
</evidence>
<evidence type="ECO:0000256" key="3">
    <source>
        <dbReference type="ARBA" id="ARBA00012027"/>
    </source>
</evidence>
<sequence length="472" mass="52556">MSKPRLIILVLVALITSNALWHRYKPLPEGLAMHDGPLPAHNLALLVDDTWENPNGERGIRQQIFSEMFRLIRQAQKLVVVDMFLFNDFQGTATSSHRPLARELTDVLLAKRQQQVPVILVTDPINTLYGGLPSEHLEQLEKAGVTVVMTPLGTLRDSNPSWSGLWRLCCQWLGNDDDGGWLPNPMGPGKITLRSYLALPNFKANHRKTLVVDEGNDWTAMVTSANPHDGSSGHSNIALRFSGSSVGAVVQSELKIAELANVALPPRPAIQPIPATHTEASLEVLTEAAIRDALLETVARSEASDTLDVAVFYLSHRPLVEALKAAHDRGVQVRVLLDPNKDAFGRQKNGIPNRPVGAELHKAGITVRWCNTQGEQCHSKMLMRQGKTQAELILGSANFTRRNLDNLNLETSVRLVTPANHPVMREASQTFLRRWENRHGEKHSMNYEAYADEVAWKKVLYRVMEFSGWSSF</sequence>
<dbReference type="GO" id="GO:0016891">
    <property type="term" value="F:RNA endonuclease activity producing 5'-phosphomonoesters, hydrolytic mechanism"/>
    <property type="evidence" value="ECO:0007669"/>
    <property type="project" value="TreeGrafter"/>
</dbReference>
<dbReference type="OrthoDB" id="92272at2"/>
<dbReference type="PANTHER" id="PTHR43856:SF1">
    <property type="entry name" value="MITOCHONDRIAL CARDIOLIPIN HYDROLASE"/>
    <property type="match status" value="1"/>
</dbReference>
<dbReference type="AlphaFoldDB" id="A0A095SM37"/>
<proteinExistence type="inferred from homology"/>
<evidence type="ECO:0000259" key="7">
    <source>
        <dbReference type="PROSITE" id="PS50035"/>
    </source>
</evidence>
<dbReference type="Gene3D" id="3.30.870.10">
    <property type="entry name" value="Endonuclease Chain A"/>
    <property type="match status" value="2"/>
</dbReference>
<dbReference type="GO" id="GO:0004630">
    <property type="term" value="F:phospholipase D activity"/>
    <property type="evidence" value="ECO:0007669"/>
    <property type="project" value="UniProtKB-EC"/>
</dbReference>
<comment type="caution">
    <text evidence="8">The sequence shown here is derived from an EMBL/GenBank/DDBJ whole genome shotgun (WGS) entry which is preliminary data.</text>
</comment>
<evidence type="ECO:0000256" key="1">
    <source>
        <dbReference type="ARBA" id="ARBA00000798"/>
    </source>
</evidence>
<comment type="similarity">
    <text evidence="2">Belongs to the phospholipase D family.</text>
</comment>
<reference evidence="8 9" key="1">
    <citation type="submission" date="2012-09" db="EMBL/GenBank/DDBJ databases">
        <title>Genome Sequence of alkane-degrading Bacterium Alcanivorax sp. 19-m-6.</title>
        <authorList>
            <person name="Lai Q."/>
            <person name="Shao Z."/>
        </authorList>
    </citation>
    <scope>NUCLEOTIDE SEQUENCE [LARGE SCALE GENOMIC DNA]</scope>
    <source>
        <strain evidence="8 9">19-m-6</strain>
    </source>
</reference>
<dbReference type="PATRIC" id="fig|1177154.3.peg.1336"/>
<dbReference type="eggNOG" id="COG1502">
    <property type="taxonomic scope" value="Bacteria"/>
</dbReference>
<dbReference type="EMBL" id="ARXV01000004">
    <property type="protein sequence ID" value="KGD65419.1"/>
    <property type="molecule type" value="Genomic_DNA"/>
</dbReference>
<dbReference type="RefSeq" id="WP_035231474.1">
    <property type="nucleotide sequence ID" value="NZ_ARXV01000004.1"/>
</dbReference>
<name>A0A095SM37_9GAMM</name>
<dbReference type="InterPro" id="IPR051406">
    <property type="entry name" value="PLD_domain"/>
</dbReference>
<dbReference type="GO" id="GO:0006793">
    <property type="term" value="P:phosphorus metabolic process"/>
    <property type="evidence" value="ECO:0007669"/>
    <property type="project" value="UniProtKB-ARBA"/>
</dbReference>
<dbReference type="Proteomes" id="UP000029444">
    <property type="component" value="Unassembled WGS sequence"/>
</dbReference>
<keyword evidence="4" id="KW-0378">Hydrolase</keyword>
<evidence type="ECO:0000313" key="9">
    <source>
        <dbReference type="Proteomes" id="UP000029444"/>
    </source>
</evidence>
<evidence type="ECO:0000256" key="6">
    <source>
        <dbReference type="ARBA" id="ARBA00023098"/>
    </source>
</evidence>
<gene>
    <name evidence="8" type="ORF">Y5S_01312</name>
</gene>
<evidence type="ECO:0000256" key="4">
    <source>
        <dbReference type="ARBA" id="ARBA00022801"/>
    </source>
</evidence>
<dbReference type="EC" id="3.1.4.4" evidence="3"/>
<dbReference type="SUPFAM" id="SSF56024">
    <property type="entry name" value="Phospholipase D/nuclease"/>
    <property type="match status" value="2"/>
</dbReference>
<comment type="catalytic activity">
    <reaction evidence="1">
        <text>a 1,2-diacyl-sn-glycero-3-phosphocholine + H2O = a 1,2-diacyl-sn-glycero-3-phosphate + choline + H(+)</text>
        <dbReference type="Rhea" id="RHEA:14445"/>
        <dbReference type="ChEBI" id="CHEBI:15354"/>
        <dbReference type="ChEBI" id="CHEBI:15377"/>
        <dbReference type="ChEBI" id="CHEBI:15378"/>
        <dbReference type="ChEBI" id="CHEBI:57643"/>
        <dbReference type="ChEBI" id="CHEBI:58608"/>
        <dbReference type="EC" id="3.1.4.4"/>
    </reaction>
</comment>
<accession>A0A095SM37</accession>
<dbReference type="CDD" id="cd09130">
    <property type="entry name" value="PLDc_unchar2_2"/>
    <property type="match status" value="1"/>
</dbReference>
<keyword evidence="6" id="KW-0443">Lipid metabolism</keyword>
<keyword evidence="9" id="KW-1185">Reference proteome</keyword>
<organism evidence="8 9">
    <name type="scientific">Alcanivorax nanhaiticus</name>
    <dbReference type="NCBI Taxonomy" id="1177154"/>
    <lineage>
        <taxon>Bacteria</taxon>
        <taxon>Pseudomonadati</taxon>
        <taxon>Pseudomonadota</taxon>
        <taxon>Gammaproteobacteria</taxon>
        <taxon>Oceanospirillales</taxon>
        <taxon>Alcanivoracaceae</taxon>
        <taxon>Alcanivorax</taxon>
    </lineage>
</organism>
<dbReference type="STRING" id="1177154.Y5S_01312"/>
<evidence type="ECO:0000256" key="5">
    <source>
        <dbReference type="ARBA" id="ARBA00022963"/>
    </source>
</evidence>
<dbReference type="CDD" id="cd09129">
    <property type="entry name" value="PLDc_unchar2_1"/>
    <property type="match status" value="1"/>
</dbReference>
<dbReference type="GO" id="GO:0016042">
    <property type="term" value="P:lipid catabolic process"/>
    <property type="evidence" value="ECO:0007669"/>
    <property type="project" value="UniProtKB-KW"/>
</dbReference>
<evidence type="ECO:0000256" key="2">
    <source>
        <dbReference type="ARBA" id="ARBA00008664"/>
    </source>
</evidence>